<gene>
    <name evidence="2" type="ORF">Mgra_00006915</name>
</gene>
<protein>
    <submittedName>
        <fullName evidence="2">Uncharacterized protein</fullName>
    </submittedName>
</protein>
<evidence type="ECO:0000313" key="2">
    <source>
        <dbReference type="EMBL" id="KAF7633736.1"/>
    </source>
</evidence>
<evidence type="ECO:0000313" key="3">
    <source>
        <dbReference type="Proteomes" id="UP000605970"/>
    </source>
</evidence>
<keyword evidence="3" id="KW-1185">Reference proteome</keyword>
<comment type="caution">
    <text evidence="2">The sequence shown here is derived from an EMBL/GenBank/DDBJ whole genome shotgun (WGS) entry which is preliminary data.</text>
</comment>
<reference evidence="2" key="1">
    <citation type="journal article" date="2020" name="Ecol. Evol.">
        <title>Genome structure and content of the rice root-knot nematode (Meloidogyne graminicola).</title>
        <authorList>
            <person name="Phan N.T."/>
            <person name="Danchin E.G.J."/>
            <person name="Klopp C."/>
            <person name="Perfus-Barbeoch L."/>
            <person name="Kozlowski D.K."/>
            <person name="Koutsovoulos G.D."/>
            <person name="Lopez-Roques C."/>
            <person name="Bouchez O."/>
            <person name="Zahm M."/>
            <person name="Besnard G."/>
            <person name="Bellafiore S."/>
        </authorList>
    </citation>
    <scope>NUCLEOTIDE SEQUENCE</scope>
    <source>
        <strain evidence="2">VN-18</strain>
    </source>
</reference>
<keyword evidence="1" id="KW-0732">Signal</keyword>
<dbReference type="AlphaFoldDB" id="A0A8S9ZKM7"/>
<accession>A0A8S9ZKM7</accession>
<feature type="chain" id="PRO_5035780598" evidence="1">
    <location>
        <begin position="20"/>
        <end position="80"/>
    </location>
</feature>
<sequence length="80" mass="9670">MKIYFYIFLIFIILKIINCGNNRENELKEMVANSEYMMKKLTQQEKEKLIEKFENNVKSSKHVEELKKLREENANNNNNI</sequence>
<feature type="signal peptide" evidence="1">
    <location>
        <begin position="1"/>
        <end position="19"/>
    </location>
</feature>
<proteinExistence type="predicted"/>
<name>A0A8S9ZKM7_9BILA</name>
<evidence type="ECO:0000256" key="1">
    <source>
        <dbReference type="SAM" id="SignalP"/>
    </source>
</evidence>
<dbReference type="EMBL" id="JABEBT010000071">
    <property type="protein sequence ID" value="KAF7633736.1"/>
    <property type="molecule type" value="Genomic_DNA"/>
</dbReference>
<organism evidence="2 3">
    <name type="scientific">Meloidogyne graminicola</name>
    <dbReference type="NCBI Taxonomy" id="189291"/>
    <lineage>
        <taxon>Eukaryota</taxon>
        <taxon>Metazoa</taxon>
        <taxon>Ecdysozoa</taxon>
        <taxon>Nematoda</taxon>
        <taxon>Chromadorea</taxon>
        <taxon>Rhabditida</taxon>
        <taxon>Tylenchina</taxon>
        <taxon>Tylenchomorpha</taxon>
        <taxon>Tylenchoidea</taxon>
        <taxon>Meloidogynidae</taxon>
        <taxon>Meloidogyninae</taxon>
        <taxon>Meloidogyne</taxon>
    </lineage>
</organism>
<dbReference type="Proteomes" id="UP000605970">
    <property type="component" value="Unassembled WGS sequence"/>
</dbReference>